<evidence type="ECO:0000313" key="3">
    <source>
        <dbReference type="Proteomes" id="UP000011666"/>
    </source>
</evidence>
<protein>
    <recommendedName>
        <fullName evidence="1">SnoaL-like domain-containing protein</fullName>
    </recommendedName>
</protein>
<dbReference type="AlphaFoldDB" id="M0QKB9"/>
<dbReference type="Proteomes" id="UP000011666">
    <property type="component" value="Unassembled WGS sequence"/>
</dbReference>
<comment type="caution">
    <text evidence="2">The sequence shown here is derived from an EMBL/GenBank/DDBJ whole genome shotgun (WGS) entry which is preliminary data.</text>
</comment>
<evidence type="ECO:0000313" key="2">
    <source>
        <dbReference type="EMBL" id="GAC68879.1"/>
    </source>
</evidence>
<dbReference type="InterPro" id="IPR037401">
    <property type="entry name" value="SnoaL-like"/>
</dbReference>
<name>M0QKB9_9ACTN</name>
<organism evidence="2 3">
    <name type="scientific">Gordonia soli NBRC 108243</name>
    <dbReference type="NCBI Taxonomy" id="1223545"/>
    <lineage>
        <taxon>Bacteria</taxon>
        <taxon>Bacillati</taxon>
        <taxon>Actinomycetota</taxon>
        <taxon>Actinomycetes</taxon>
        <taxon>Mycobacteriales</taxon>
        <taxon>Gordoniaceae</taxon>
        <taxon>Gordonia</taxon>
    </lineage>
</organism>
<dbReference type="Pfam" id="PF13577">
    <property type="entry name" value="SnoaL_4"/>
    <property type="match status" value="1"/>
</dbReference>
<dbReference type="InterPro" id="IPR032710">
    <property type="entry name" value="NTF2-like_dom_sf"/>
</dbReference>
<dbReference type="SUPFAM" id="SSF54427">
    <property type="entry name" value="NTF2-like"/>
    <property type="match status" value="1"/>
</dbReference>
<evidence type="ECO:0000259" key="1">
    <source>
        <dbReference type="Pfam" id="PF13577"/>
    </source>
</evidence>
<dbReference type="eggNOG" id="COG5517">
    <property type="taxonomic scope" value="Bacteria"/>
</dbReference>
<sequence>MPDAHLLTNLLYRYAELVDAGDLEGVGELFADAEIVVDGTVICRGADGIVALLGSMVRIHADGTPRTKHIITNPIVEFGPHADRATVRSYYTVVQQTDRLPLQIVAAGRYRDEFRLRDGHWRFAVRDYSYLDFVGDVGDHLLGGR</sequence>
<gene>
    <name evidence="2" type="ORF">GS4_19_00690</name>
</gene>
<reference evidence="2 3" key="1">
    <citation type="submission" date="2013-01" db="EMBL/GenBank/DDBJ databases">
        <title>Whole genome shotgun sequence of Gordonia soli NBRC 108243.</title>
        <authorList>
            <person name="Isaki-Nakamura S."/>
            <person name="Hosoyama A."/>
            <person name="Tsuchikane K."/>
            <person name="Ando Y."/>
            <person name="Baba S."/>
            <person name="Ohji S."/>
            <person name="Hamada M."/>
            <person name="Tamura T."/>
            <person name="Yamazoe A."/>
            <person name="Yamazaki S."/>
            <person name="Fujita N."/>
        </authorList>
    </citation>
    <scope>NUCLEOTIDE SEQUENCE [LARGE SCALE GENOMIC DNA]</scope>
    <source>
        <strain evidence="2 3">NBRC 108243</strain>
    </source>
</reference>
<proteinExistence type="predicted"/>
<accession>M0QKB9</accession>
<dbReference type="EMBL" id="BANX01000019">
    <property type="protein sequence ID" value="GAC68879.1"/>
    <property type="molecule type" value="Genomic_DNA"/>
</dbReference>
<dbReference type="OrthoDB" id="7605094at2"/>
<dbReference type="Gene3D" id="3.10.450.50">
    <property type="match status" value="1"/>
</dbReference>
<feature type="domain" description="SnoaL-like" evidence="1">
    <location>
        <begin position="8"/>
        <end position="126"/>
    </location>
</feature>
<dbReference type="RefSeq" id="WP_007621391.1">
    <property type="nucleotide sequence ID" value="NZ_BANX01000019.1"/>
</dbReference>
<dbReference type="STRING" id="1223545.GS4_19_00690"/>
<keyword evidence="3" id="KW-1185">Reference proteome</keyword>
<dbReference type="CDD" id="cd00531">
    <property type="entry name" value="NTF2_like"/>
    <property type="match status" value="1"/>
</dbReference>